<protein>
    <submittedName>
        <fullName evidence="2">Uncharacterized protein</fullName>
    </submittedName>
</protein>
<evidence type="ECO:0000313" key="3">
    <source>
        <dbReference type="Proteomes" id="UP000178585"/>
    </source>
</evidence>
<organism evidence="2 3">
    <name type="scientific">Candidatus Adlerbacteria bacterium RIFCSPLOWO2_01_FULL_54_21b</name>
    <dbReference type="NCBI Taxonomy" id="1797245"/>
    <lineage>
        <taxon>Bacteria</taxon>
        <taxon>Candidatus Adleribacteriota</taxon>
    </lineage>
</organism>
<proteinExistence type="predicted"/>
<dbReference type="EMBL" id="MEWZ01000022">
    <property type="protein sequence ID" value="OGC86482.1"/>
    <property type="molecule type" value="Genomic_DNA"/>
</dbReference>
<feature type="transmembrane region" description="Helical" evidence="1">
    <location>
        <begin position="44"/>
        <end position="65"/>
    </location>
</feature>
<feature type="transmembrane region" description="Helical" evidence="1">
    <location>
        <begin position="12"/>
        <end position="32"/>
    </location>
</feature>
<name>A0A1F4XXR3_9BACT</name>
<dbReference type="Proteomes" id="UP000178585">
    <property type="component" value="Unassembled WGS sequence"/>
</dbReference>
<dbReference type="AlphaFoldDB" id="A0A1F4XXR3"/>
<comment type="caution">
    <text evidence="2">The sequence shown here is derived from an EMBL/GenBank/DDBJ whole genome shotgun (WGS) entry which is preliminary data.</text>
</comment>
<sequence length="96" mass="10745">MFKKLGLEWSHFLLALLLLVVWYLSGFVLPLLGIQNAGIKSLGLLYIIQYVEIALAAAFVLAILFFKGFGYLGRVLLVFGLLFLLCYLVIAFIVFA</sequence>
<reference evidence="2 3" key="1">
    <citation type="journal article" date="2016" name="Nat. Commun.">
        <title>Thousands of microbial genomes shed light on interconnected biogeochemical processes in an aquifer system.</title>
        <authorList>
            <person name="Anantharaman K."/>
            <person name="Brown C.T."/>
            <person name="Hug L.A."/>
            <person name="Sharon I."/>
            <person name="Castelle C.J."/>
            <person name="Probst A.J."/>
            <person name="Thomas B.C."/>
            <person name="Singh A."/>
            <person name="Wilkins M.J."/>
            <person name="Karaoz U."/>
            <person name="Brodie E.L."/>
            <person name="Williams K.H."/>
            <person name="Hubbard S.S."/>
            <person name="Banfield J.F."/>
        </authorList>
    </citation>
    <scope>NUCLEOTIDE SEQUENCE [LARGE SCALE GENOMIC DNA]</scope>
</reference>
<keyword evidence="1" id="KW-0472">Membrane</keyword>
<evidence type="ECO:0000256" key="1">
    <source>
        <dbReference type="SAM" id="Phobius"/>
    </source>
</evidence>
<gene>
    <name evidence="2" type="ORF">A2949_02925</name>
</gene>
<keyword evidence="1" id="KW-0812">Transmembrane</keyword>
<accession>A0A1F4XXR3</accession>
<feature type="transmembrane region" description="Helical" evidence="1">
    <location>
        <begin position="71"/>
        <end position="95"/>
    </location>
</feature>
<keyword evidence="1" id="KW-1133">Transmembrane helix</keyword>
<evidence type="ECO:0000313" key="2">
    <source>
        <dbReference type="EMBL" id="OGC86482.1"/>
    </source>
</evidence>